<dbReference type="Proteomes" id="UP000198736">
    <property type="component" value="Unassembled WGS sequence"/>
</dbReference>
<keyword evidence="3" id="KW-1185">Reference proteome</keyword>
<evidence type="ECO:0000313" key="3">
    <source>
        <dbReference type="Proteomes" id="UP000198736"/>
    </source>
</evidence>
<dbReference type="EMBL" id="CZPZ01000035">
    <property type="protein sequence ID" value="CUS39655.1"/>
    <property type="molecule type" value="Genomic_DNA"/>
</dbReference>
<dbReference type="OrthoDB" id="9772909at2"/>
<gene>
    <name evidence="2" type="ORF">COMA2_80105</name>
</gene>
<sequence>MTMLGWILLKPSNIMALVLMLLLLLSGNGQLLLAQDEERSYSLPEVIGLAIDHNPRPAGAIGVIDTQQGLLVQAGAYPNPTIMGRGGQGSIRDTGILGPGAFSEVPPNSVTEYNAQVSQPFEWPAKREARKDAARAGLEGAIVGYDETLLHLRADVKLAFWTLLSTQQSLQLAKENLAIIHDIRRTVDRRVELGETPRFEAIKAEVEVLKAEQRVTREENNVEISRVVLDTLTAGSLGSRYRIEGEFERLPAALERTKLVEDALQQHPTLRRLRKVIEESGRTVDFERQARVPNLTVQGGYWREVGREAVQGGISLPVPIWYQRQGEIASALGTLRREEANLLRVRYDFIRQVNQHFRDATTAGRLVGVFEKGLLRKTQIALQMAQFSFKRGESSLLQVLDAQRVHREIMLDYWQARQDLSIATTQLERFVGGSLYVR</sequence>
<dbReference type="GO" id="GO:0015562">
    <property type="term" value="F:efflux transmembrane transporter activity"/>
    <property type="evidence" value="ECO:0007669"/>
    <property type="project" value="InterPro"/>
</dbReference>
<keyword evidence="2" id="KW-0449">Lipoprotein</keyword>
<evidence type="ECO:0000313" key="2">
    <source>
        <dbReference type="EMBL" id="CUS39655.1"/>
    </source>
</evidence>
<dbReference type="Gene3D" id="1.20.1600.10">
    <property type="entry name" value="Outer membrane efflux proteins (OEP)"/>
    <property type="match status" value="1"/>
</dbReference>
<dbReference type="STRING" id="1742973.COMA2_80105"/>
<dbReference type="SUPFAM" id="SSF56954">
    <property type="entry name" value="Outer membrane efflux proteins (OEP)"/>
    <property type="match status" value="1"/>
</dbReference>
<accession>A0A0S4LQ07</accession>
<dbReference type="InterPro" id="IPR010131">
    <property type="entry name" value="MdtP/NodT-like"/>
</dbReference>
<dbReference type="AlphaFoldDB" id="A0A0S4LQ07"/>
<comment type="similarity">
    <text evidence="1">Belongs to the outer membrane factor (OMF) (TC 1.B.17) family.</text>
</comment>
<reference evidence="3" key="1">
    <citation type="submission" date="2015-10" db="EMBL/GenBank/DDBJ databases">
        <authorList>
            <person name="Luecker S."/>
            <person name="Luecker S."/>
        </authorList>
    </citation>
    <scope>NUCLEOTIDE SEQUENCE [LARGE SCALE GENOMIC DNA]</scope>
</reference>
<organism evidence="2 3">
    <name type="scientific">Candidatus Nitrospira nitrificans</name>
    <dbReference type="NCBI Taxonomy" id="1742973"/>
    <lineage>
        <taxon>Bacteria</taxon>
        <taxon>Pseudomonadati</taxon>
        <taxon>Nitrospirota</taxon>
        <taxon>Nitrospiria</taxon>
        <taxon>Nitrospirales</taxon>
        <taxon>Nitrospiraceae</taxon>
        <taxon>Nitrospira</taxon>
    </lineage>
</organism>
<dbReference type="InterPro" id="IPR003423">
    <property type="entry name" value="OMP_efflux"/>
</dbReference>
<evidence type="ECO:0000256" key="1">
    <source>
        <dbReference type="ARBA" id="ARBA00007613"/>
    </source>
</evidence>
<proteinExistence type="inferred from homology"/>
<name>A0A0S4LQ07_9BACT</name>
<dbReference type="PANTHER" id="PTHR30203">
    <property type="entry name" value="OUTER MEMBRANE CATION EFFLUX PROTEIN"/>
    <property type="match status" value="1"/>
</dbReference>
<dbReference type="Pfam" id="PF02321">
    <property type="entry name" value="OEP"/>
    <property type="match status" value="2"/>
</dbReference>
<dbReference type="PANTHER" id="PTHR30203:SF24">
    <property type="entry name" value="BLR4935 PROTEIN"/>
    <property type="match status" value="1"/>
</dbReference>
<protein>
    <submittedName>
        <fullName evidence="2">Putative Heavy metal efflux system, outer membrane lipoprotein</fullName>
    </submittedName>
</protein>